<dbReference type="OrthoDB" id="9816310at2"/>
<evidence type="ECO:0000259" key="2">
    <source>
        <dbReference type="Pfam" id="PF13763"/>
    </source>
</evidence>
<gene>
    <name evidence="3" type="ORF">ruthe_01647</name>
</gene>
<organism evidence="3 4">
    <name type="scientific">Rubellimicrobium thermophilum DSM 16684</name>
    <dbReference type="NCBI Taxonomy" id="1123069"/>
    <lineage>
        <taxon>Bacteria</taxon>
        <taxon>Pseudomonadati</taxon>
        <taxon>Pseudomonadota</taxon>
        <taxon>Alphaproteobacteria</taxon>
        <taxon>Rhodobacterales</taxon>
        <taxon>Roseobacteraceae</taxon>
        <taxon>Rubellimicrobium</taxon>
    </lineage>
</organism>
<dbReference type="AlphaFoldDB" id="S9QWZ3"/>
<evidence type="ECO:0000313" key="4">
    <source>
        <dbReference type="Proteomes" id="UP000015346"/>
    </source>
</evidence>
<comment type="caution">
    <text evidence="3">The sequence shown here is derived from an EMBL/GenBank/DDBJ whole genome shotgun (WGS) entry which is preliminary data.</text>
</comment>
<evidence type="ECO:0000313" key="3">
    <source>
        <dbReference type="EMBL" id="EPX85926.1"/>
    </source>
</evidence>
<feature type="compositionally biased region" description="Basic and acidic residues" evidence="1">
    <location>
        <begin position="83"/>
        <end position="159"/>
    </location>
</feature>
<sequence length="215" mass="24852">MRSSKQRQRNKQNRQNRPSGGNIINRVFESSGPEGKVRGTPQQIIEKYVQLHRDAQLAGDRVGAENFAQHAEHYTRMLAEAMREVERAREEQEQLHRERQAERERQFEQSRERQQAEREMREMREGRDPREQPREQPREDRRDGGFARDRADRRPRQSEEMQPSGPGFLREPLFPVLVAEPEDDMIPPSAAPAGTPQEEDAISDKAPAAGPAESP</sequence>
<proteinExistence type="predicted"/>
<feature type="region of interest" description="Disordered" evidence="1">
    <location>
        <begin position="83"/>
        <end position="215"/>
    </location>
</feature>
<dbReference type="RefSeq" id="WP_021097736.1">
    <property type="nucleotide sequence ID" value="NZ_KE557320.1"/>
</dbReference>
<dbReference type="EMBL" id="AOLV01000012">
    <property type="protein sequence ID" value="EPX85926.1"/>
    <property type="molecule type" value="Genomic_DNA"/>
</dbReference>
<feature type="domain" description="DUF4167" evidence="2">
    <location>
        <begin position="7"/>
        <end position="82"/>
    </location>
</feature>
<dbReference type="HOGENOM" id="CLU_1282440_0_0_5"/>
<reference evidence="3 4" key="1">
    <citation type="journal article" date="2013" name="Stand. Genomic Sci.">
        <title>Genome sequence of the reddish-pigmented Rubellimicrobium thermophilum type strain (DSM 16684(T)), a member of the Roseobacter clade.</title>
        <authorList>
            <person name="Fiebig A."/>
            <person name="Riedel T."/>
            <person name="Gronow S."/>
            <person name="Petersen J."/>
            <person name="Klenk H.P."/>
            <person name="Goker M."/>
        </authorList>
    </citation>
    <scope>NUCLEOTIDE SEQUENCE [LARGE SCALE GENOMIC DNA]</scope>
    <source>
        <strain evidence="3 4">DSM 16684</strain>
    </source>
</reference>
<feature type="compositionally biased region" description="Basic residues" evidence="1">
    <location>
        <begin position="1"/>
        <end position="14"/>
    </location>
</feature>
<protein>
    <recommendedName>
        <fullName evidence="2">DUF4167 domain-containing protein</fullName>
    </recommendedName>
</protein>
<dbReference type="Proteomes" id="UP000015346">
    <property type="component" value="Unassembled WGS sequence"/>
</dbReference>
<dbReference type="Pfam" id="PF13763">
    <property type="entry name" value="DUF4167"/>
    <property type="match status" value="1"/>
</dbReference>
<dbReference type="PATRIC" id="fig|1123069.3.peg.1617"/>
<keyword evidence="4" id="KW-1185">Reference proteome</keyword>
<accession>S9QWZ3</accession>
<name>S9QWZ3_9RHOB</name>
<feature type="region of interest" description="Disordered" evidence="1">
    <location>
        <begin position="1"/>
        <end position="39"/>
    </location>
</feature>
<dbReference type="InterPro" id="IPR025430">
    <property type="entry name" value="DUF4167"/>
</dbReference>
<dbReference type="STRING" id="1123069.ruthe_01647"/>
<evidence type="ECO:0000256" key="1">
    <source>
        <dbReference type="SAM" id="MobiDB-lite"/>
    </source>
</evidence>